<proteinExistence type="predicted"/>
<evidence type="ECO:0000259" key="4">
    <source>
        <dbReference type="PROSITE" id="PS51459"/>
    </source>
</evidence>
<dbReference type="KEGG" id="ark:D6B99_12035"/>
<dbReference type="SUPFAM" id="SSF46785">
    <property type="entry name" value="Winged helix' DNA-binding domain"/>
    <property type="match status" value="1"/>
</dbReference>
<dbReference type="PROSITE" id="PS51459">
    <property type="entry name" value="FIDO"/>
    <property type="match status" value="1"/>
</dbReference>
<dbReference type="SUPFAM" id="SSF140931">
    <property type="entry name" value="Fic-like"/>
    <property type="match status" value="1"/>
</dbReference>
<dbReference type="InterPro" id="IPR003812">
    <property type="entry name" value="Fido"/>
</dbReference>
<keyword evidence="2" id="KW-0067">ATP-binding</keyword>
<dbReference type="InterPro" id="IPR036390">
    <property type="entry name" value="WH_DNA-bd_sf"/>
</dbReference>
<feature type="domain" description="Fido" evidence="4">
    <location>
        <begin position="178"/>
        <end position="332"/>
    </location>
</feature>
<feature type="coiled-coil region" evidence="3">
    <location>
        <begin position="331"/>
        <end position="358"/>
    </location>
</feature>
<keyword evidence="6" id="KW-1185">Reference proteome</keyword>
<evidence type="ECO:0000256" key="3">
    <source>
        <dbReference type="SAM" id="Coils"/>
    </source>
</evidence>
<feature type="active site" evidence="1">
    <location>
        <position position="267"/>
    </location>
</feature>
<dbReference type="PANTHER" id="PTHR13504:SF38">
    <property type="entry name" value="FIDO DOMAIN-CONTAINING PROTEIN"/>
    <property type="match status" value="1"/>
</dbReference>
<dbReference type="EMBL" id="CP032489">
    <property type="protein sequence ID" value="AYD48267.1"/>
    <property type="molecule type" value="Genomic_DNA"/>
</dbReference>
<accession>A0A386HQQ1</accession>
<keyword evidence="3" id="KW-0175">Coiled coil</keyword>
<name>A0A386HQQ1_9BACT</name>
<organism evidence="5 6">
    <name type="scientific">Arachidicoccus soli</name>
    <dbReference type="NCBI Taxonomy" id="2341117"/>
    <lineage>
        <taxon>Bacteria</taxon>
        <taxon>Pseudomonadati</taxon>
        <taxon>Bacteroidota</taxon>
        <taxon>Chitinophagia</taxon>
        <taxon>Chitinophagales</taxon>
        <taxon>Chitinophagaceae</taxon>
        <taxon>Arachidicoccus</taxon>
    </lineage>
</organism>
<dbReference type="PANTHER" id="PTHR13504">
    <property type="entry name" value="FIDO DOMAIN-CONTAINING PROTEIN DDB_G0283145"/>
    <property type="match status" value="1"/>
</dbReference>
<dbReference type="Gene3D" id="1.10.3290.10">
    <property type="entry name" value="Fido-like domain"/>
    <property type="match status" value="1"/>
</dbReference>
<reference evidence="5 6" key="1">
    <citation type="submission" date="2018-09" db="EMBL/GenBank/DDBJ databases">
        <title>Arachidicoccus sp. nov., a bacterium isolated from soil.</title>
        <authorList>
            <person name="Weon H.-Y."/>
            <person name="Kwon S.-W."/>
            <person name="Lee S.A."/>
        </authorList>
    </citation>
    <scope>NUCLEOTIDE SEQUENCE [LARGE SCALE GENOMIC DNA]</scope>
    <source>
        <strain evidence="5 6">KIS59-12</strain>
    </source>
</reference>
<gene>
    <name evidence="5" type="ORF">D6B99_12035</name>
</gene>
<feature type="binding site" evidence="2">
    <location>
        <begin position="271"/>
        <end position="278"/>
    </location>
    <ligand>
        <name>ATP</name>
        <dbReference type="ChEBI" id="CHEBI:30616"/>
    </ligand>
</feature>
<dbReference type="InterPro" id="IPR040198">
    <property type="entry name" value="Fido_containing"/>
</dbReference>
<dbReference type="RefSeq" id="WP_119988783.1">
    <property type="nucleotide sequence ID" value="NZ_CP032489.1"/>
</dbReference>
<evidence type="ECO:0000313" key="6">
    <source>
        <dbReference type="Proteomes" id="UP000266118"/>
    </source>
</evidence>
<evidence type="ECO:0000256" key="2">
    <source>
        <dbReference type="PIRSR" id="PIRSR640198-2"/>
    </source>
</evidence>
<evidence type="ECO:0000313" key="5">
    <source>
        <dbReference type="EMBL" id="AYD48267.1"/>
    </source>
</evidence>
<dbReference type="Pfam" id="PF02661">
    <property type="entry name" value="Fic"/>
    <property type="match status" value="1"/>
</dbReference>
<keyword evidence="2" id="KW-0547">Nucleotide-binding</keyword>
<sequence>MRKIERAPLPTLLNSDKLIKLLSSKELSNLFNLIDEKYYYWDKVKYQELPEGVSHEDIWTIVKLRRMGTPFKINFGKYNFYWNVGSRLQGLLHFLDMNIGGSLESSSIVSYGDKNRYLISSIMEEAIASSQIEGAITTRKKAKEMLRKKVKPKTKSEQMIVNNYISIQHIIEKKNEILTKEKLFYLHKLVTYNTLSSQDEEGFLRTDNDINVVDTTDGSIVHHPPDYVELDFLLNDLIKFFNEDDPDLFIHPLVKAIVIHFMIGFIHPFNDGNGRTARALFYWYLLKKQYWLTEYLSISRLILRSKAQYARAYQYSEIDDNDLTYFLSYNLRAMKLAFDELREYIKRKNEEKKQISNLLGVDGINYKQTQILEWYIHEPTLLLTIKEVETRLGISNASARIDLKQLVEKGYLEVRNINKRTIGFIKTNKLDTARKKGKNTLEKFEIKNQSIVQQSLF</sequence>
<dbReference type="AlphaFoldDB" id="A0A386HQQ1"/>
<dbReference type="OrthoDB" id="9814400at2"/>
<dbReference type="InterPro" id="IPR036597">
    <property type="entry name" value="Fido-like_dom_sf"/>
</dbReference>
<dbReference type="GO" id="GO:0005524">
    <property type="term" value="F:ATP binding"/>
    <property type="evidence" value="ECO:0007669"/>
    <property type="project" value="UniProtKB-KW"/>
</dbReference>
<protein>
    <submittedName>
        <fullName evidence="5">Fic family protein</fullName>
    </submittedName>
</protein>
<evidence type="ECO:0000256" key="1">
    <source>
        <dbReference type="PIRSR" id="PIRSR640198-1"/>
    </source>
</evidence>
<dbReference type="Proteomes" id="UP000266118">
    <property type="component" value="Chromosome"/>
</dbReference>